<dbReference type="InterPro" id="IPR006578">
    <property type="entry name" value="MADF-dom"/>
</dbReference>
<dbReference type="Pfam" id="PF10545">
    <property type="entry name" value="MADF_DNA_bdg"/>
    <property type="match status" value="1"/>
</dbReference>
<dbReference type="PROSITE" id="PS51029">
    <property type="entry name" value="MADF"/>
    <property type="match status" value="1"/>
</dbReference>
<reference evidence="2" key="1">
    <citation type="journal article" date="2023" name="bioRxiv">
        <title>Scaffold-level genome assemblies of two parasitoid biocontrol wasps reveal the parthenogenesis mechanism and an associated novel virus.</title>
        <authorList>
            <person name="Inwood S."/>
            <person name="Skelly J."/>
            <person name="Guhlin J."/>
            <person name="Harrop T."/>
            <person name="Goldson S."/>
            <person name="Dearden P."/>
        </authorList>
    </citation>
    <scope>NUCLEOTIDE SEQUENCE</scope>
    <source>
        <strain evidence="2">Irish</strain>
        <tissue evidence="2">Whole body</tissue>
    </source>
</reference>
<evidence type="ECO:0000313" key="2">
    <source>
        <dbReference type="EMBL" id="KAK0157061.1"/>
    </source>
</evidence>
<sequence>MTTTHDFIWHLSHYAFVVASTGRRRNLLRRDGSTVRPEGIDDPSILMKAVTLCGSNVAVLKMFDTDKFITCIQEKPALWDKSAKEYSDKNAREKAWIEVGENFHEDWAELEAKEKEEK</sequence>
<evidence type="ECO:0000259" key="1">
    <source>
        <dbReference type="PROSITE" id="PS51029"/>
    </source>
</evidence>
<name>A0AA39C344_9HYME</name>
<feature type="domain" description="MADF" evidence="1">
    <location>
        <begin position="67"/>
        <end position="118"/>
    </location>
</feature>
<comment type="caution">
    <text evidence="2">The sequence shown here is derived from an EMBL/GenBank/DDBJ whole genome shotgun (WGS) entry which is preliminary data.</text>
</comment>
<dbReference type="AlphaFoldDB" id="A0AA39C344"/>
<gene>
    <name evidence="2" type="ORF">PV328_011945</name>
</gene>
<organism evidence="2 3">
    <name type="scientific">Microctonus aethiopoides</name>
    <dbReference type="NCBI Taxonomy" id="144406"/>
    <lineage>
        <taxon>Eukaryota</taxon>
        <taxon>Metazoa</taxon>
        <taxon>Ecdysozoa</taxon>
        <taxon>Arthropoda</taxon>
        <taxon>Hexapoda</taxon>
        <taxon>Insecta</taxon>
        <taxon>Pterygota</taxon>
        <taxon>Neoptera</taxon>
        <taxon>Endopterygota</taxon>
        <taxon>Hymenoptera</taxon>
        <taxon>Apocrita</taxon>
        <taxon>Ichneumonoidea</taxon>
        <taxon>Braconidae</taxon>
        <taxon>Euphorinae</taxon>
        <taxon>Microctonus</taxon>
    </lineage>
</organism>
<keyword evidence="3" id="KW-1185">Reference proteome</keyword>
<accession>A0AA39C344</accession>
<dbReference type="EMBL" id="JAQQBS010001643">
    <property type="protein sequence ID" value="KAK0157061.1"/>
    <property type="molecule type" value="Genomic_DNA"/>
</dbReference>
<reference evidence="2" key="2">
    <citation type="submission" date="2023-03" db="EMBL/GenBank/DDBJ databases">
        <authorList>
            <person name="Inwood S.N."/>
            <person name="Skelly J.G."/>
            <person name="Guhlin J."/>
            <person name="Harrop T.W.R."/>
            <person name="Goldson S.G."/>
            <person name="Dearden P.K."/>
        </authorList>
    </citation>
    <scope>NUCLEOTIDE SEQUENCE</scope>
    <source>
        <strain evidence="2">Irish</strain>
        <tissue evidence="2">Whole body</tissue>
    </source>
</reference>
<evidence type="ECO:0000313" key="3">
    <source>
        <dbReference type="Proteomes" id="UP001168990"/>
    </source>
</evidence>
<proteinExistence type="predicted"/>
<feature type="non-terminal residue" evidence="2">
    <location>
        <position position="118"/>
    </location>
</feature>
<protein>
    <recommendedName>
        <fullName evidence="1">MADF domain-containing protein</fullName>
    </recommendedName>
</protein>
<dbReference type="Proteomes" id="UP001168990">
    <property type="component" value="Unassembled WGS sequence"/>
</dbReference>